<proteinExistence type="predicted"/>
<keyword evidence="3" id="KW-1185">Reference proteome</keyword>
<evidence type="ECO:0000313" key="2">
    <source>
        <dbReference type="EMBL" id="MDQ0257322.1"/>
    </source>
</evidence>
<feature type="transmembrane region" description="Helical" evidence="1">
    <location>
        <begin position="7"/>
        <end position="26"/>
    </location>
</feature>
<organism evidence="2 3">
    <name type="scientific">Evansella vedderi</name>
    <dbReference type="NCBI Taxonomy" id="38282"/>
    <lineage>
        <taxon>Bacteria</taxon>
        <taxon>Bacillati</taxon>
        <taxon>Bacillota</taxon>
        <taxon>Bacilli</taxon>
        <taxon>Bacillales</taxon>
        <taxon>Bacillaceae</taxon>
        <taxon>Evansella</taxon>
    </lineage>
</organism>
<sequence>MKRETKIGFSIFFFILIMVGPLTRAIGYLSFYFYLISLVGLVGLITVDRLSKKKARMKIV</sequence>
<comment type="caution">
    <text evidence="2">The sequence shown here is derived from an EMBL/GenBank/DDBJ whole genome shotgun (WGS) entry which is preliminary data.</text>
</comment>
<keyword evidence="1" id="KW-0472">Membrane</keyword>
<accession>A0ABU0A2U1</accession>
<gene>
    <name evidence="2" type="ORF">J2S74_004780</name>
</gene>
<keyword evidence="1" id="KW-0812">Transmembrane</keyword>
<feature type="transmembrane region" description="Helical" evidence="1">
    <location>
        <begin position="32"/>
        <end position="50"/>
    </location>
</feature>
<dbReference type="Proteomes" id="UP001230005">
    <property type="component" value="Unassembled WGS sequence"/>
</dbReference>
<protein>
    <submittedName>
        <fullName evidence="2">Uncharacterized protein</fullName>
    </submittedName>
</protein>
<keyword evidence="1" id="KW-1133">Transmembrane helix</keyword>
<dbReference type="EMBL" id="JAUSUG010000025">
    <property type="protein sequence ID" value="MDQ0257322.1"/>
    <property type="molecule type" value="Genomic_DNA"/>
</dbReference>
<dbReference type="RefSeq" id="WP_307330854.1">
    <property type="nucleotide sequence ID" value="NZ_JAUSUG010000025.1"/>
</dbReference>
<evidence type="ECO:0000313" key="3">
    <source>
        <dbReference type="Proteomes" id="UP001230005"/>
    </source>
</evidence>
<name>A0ABU0A2U1_9BACI</name>
<evidence type="ECO:0000256" key="1">
    <source>
        <dbReference type="SAM" id="Phobius"/>
    </source>
</evidence>
<reference evidence="2 3" key="1">
    <citation type="submission" date="2023-07" db="EMBL/GenBank/DDBJ databases">
        <title>Genomic Encyclopedia of Type Strains, Phase IV (KMG-IV): sequencing the most valuable type-strain genomes for metagenomic binning, comparative biology and taxonomic classification.</title>
        <authorList>
            <person name="Goeker M."/>
        </authorList>
    </citation>
    <scope>NUCLEOTIDE SEQUENCE [LARGE SCALE GENOMIC DNA]</scope>
    <source>
        <strain evidence="2 3">DSM 9768</strain>
    </source>
</reference>